<feature type="compositionally biased region" description="Low complexity" evidence="1">
    <location>
        <begin position="303"/>
        <end position="315"/>
    </location>
</feature>
<feature type="compositionally biased region" description="Polar residues" evidence="1">
    <location>
        <begin position="273"/>
        <end position="290"/>
    </location>
</feature>
<gene>
    <name evidence="2" type="ORF">DEA37_0014722</name>
</gene>
<keyword evidence="3" id="KW-1185">Reference proteome</keyword>
<dbReference type="EMBL" id="QNGE01010903">
    <property type="protein sequence ID" value="KAA3670394.1"/>
    <property type="molecule type" value="Genomic_DNA"/>
</dbReference>
<feature type="region of interest" description="Disordered" evidence="1">
    <location>
        <begin position="239"/>
        <end position="259"/>
    </location>
</feature>
<reference evidence="2 3" key="1">
    <citation type="journal article" date="2019" name="Gigascience">
        <title>Whole-genome sequence of the oriental lung fluke Paragonimus westermani.</title>
        <authorList>
            <person name="Oey H."/>
            <person name="Zakrzewski M."/>
            <person name="Narain K."/>
            <person name="Devi K.R."/>
            <person name="Agatsuma T."/>
            <person name="Nawaratna S."/>
            <person name="Gobert G.N."/>
            <person name="Jones M.K."/>
            <person name="Ragan M.A."/>
            <person name="McManus D.P."/>
            <person name="Krause L."/>
        </authorList>
    </citation>
    <scope>NUCLEOTIDE SEQUENCE [LARGE SCALE GENOMIC DNA]</scope>
    <source>
        <strain evidence="2 3">IND2009</strain>
    </source>
</reference>
<protein>
    <submittedName>
        <fullName evidence="2">Uncharacterized protein</fullName>
    </submittedName>
</protein>
<dbReference type="Proteomes" id="UP000324629">
    <property type="component" value="Unassembled WGS sequence"/>
</dbReference>
<feature type="non-terminal residue" evidence="2">
    <location>
        <position position="344"/>
    </location>
</feature>
<organism evidence="2 3">
    <name type="scientific">Paragonimus westermani</name>
    <dbReference type="NCBI Taxonomy" id="34504"/>
    <lineage>
        <taxon>Eukaryota</taxon>
        <taxon>Metazoa</taxon>
        <taxon>Spiralia</taxon>
        <taxon>Lophotrochozoa</taxon>
        <taxon>Platyhelminthes</taxon>
        <taxon>Trematoda</taxon>
        <taxon>Digenea</taxon>
        <taxon>Plagiorchiida</taxon>
        <taxon>Troglotremata</taxon>
        <taxon>Troglotrematidae</taxon>
        <taxon>Paragonimus</taxon>
    </lineage>
</organism>
<accession>A0A5J4N4H4</accession>
<evidence type="ECO:0000256" key="1">
    <source>
        <dbReference type="SAM" id="MobiDB-lite"/>
    </source>
</evidence>
<sequence length="344" mass="39045">MGQRNRKLASIDKPECTMLIAAEAEQSKLVQYFDQAQRSRPERHMSDPCETQRRPCNSVNFHSAHGATAEGDLRPRSRRRTISHTLLTTAKRFSKHLRHRVLHSMALFHDDVCGMNWVTAHNSLDPVKKDMRQYDIQLRHRSDTQSVSCNDQRRRRMYFLDEPTTRQVAAKIISNQLRINQDGTPRSFSSPVRNHSRVNALQTLERTSDGVYRVDRNTSFMSVVPRNLVHCGRCDSDEHFHRSNDSDASVGADRPSRGWHMKRAVQGRLSEYSQDAKNDQNTASAISPKQSDAERSIPDVGHSSAVPPSDVSAPSGKDGIHDKSSHDRSGHHSGFVQRRRKLGV</sequence>
<evidence type="ECO:0000313" key="3">
    <source>
        <dbReference type="Proteomes" id="UP000324629"/>
    </source>
</evidence>
<dbReference type="AlphaFoldDB" id="A0A5J4N4H4"/>
<feature type="region of interest" description="Disordered" evidence="1">
    <location>
        <begin position="273"/>
        <end position="344"/>
    </location>
</feature>
<name>A0A5J4N4H4_9TREM</name>
<comment type="caution">
    <text evidence="2">The sequence shown here is derived from an EMBL/GenBank/DDBJ whole genome shotgun (WGS) entry which is preliminary data.</text>
</comment>
<proteinExistence type="predicted"/>
<feature type="compositionally biased region" description="Basic and acidic residues" evidence="1">
    <location>
        <begin position="318"/>
        <end position="330"/>
    </location>
</feature>
<evidence type="ECO:0000313" key="2">
    <source>
        <dbReference type="EMBL" id="KAA3670394.1"/>
    </source>
</evidence>